<keyword evidence="5" id="KW-0653">Protein transport</keyword>
<dbReference type="Pfam" id="PF00854">
    <property type="entry name" value="PTR2"/>
    <property type="match status" value="1"/>
</dbReference>
<dbReference type="GO" id="GO:0016020">
    <property type="term" value="C:membrane"/>
    <property type="evidence" value="ECO:0007669"/>
    <property type="project" value="UniProtKB-SubCell"/>
</dbReference>
<keyword evidence="6 8" id="KW-1133">Transmembrane helix</keyword>
<evidence type="ECO:0000313" key="9">
    <source>
        <dbReference type="Proteomes" id="UP000248480"/>
    </source>
</evidence>
<evidence type="ECO:0000256" key="5">
    <source>
        <dbReference type="ARBA" id="ARBA00022856"/>
    </source>
</evidence>
<dbReference type="GO" id="GO:0015293">
    <property type="term" value="F:symporter activity"/>
    <property type="evidence" value="ECO:0007669"/>
    <property type="project" value="UniProtKB-KW"/>
</dbReference>
<evidence type="ECO:0000256" key="3">
    <source>
        <dbReference type="ARBA" id="ARBA00022692"/>
    </source>
</evidence>
<comment type="subcellular location">
    <subcellularLocation>
        <location evidence="1">Membrane</location>
        <topology evidence="1">Multi-pass membrane protein</topology>
    </subcellularLocation>
</comment>
<accession>A0A2Y9E573</accession>
<dbReference type="Gene3D" id="1.20.1250.20">
    <property type="entry name" value="MFS general substrate transporter like domains"/>
    <property type="match status" value="2"/>
</dbReference>
<dbReference type="FunCoup" id="A0A2Y9E573">
    <property type="interactions" value="3"/>
</dbReference>
<evidence type="ECO:0000256" key="2">
    <source>
        <dbReference type="ARBA" id="ARBA00005982"/>
    </source>
</evidence>
<keyword evidence="9" id="KW-1185">Reference proteome</keyword>
<organism evidence="9 10">
    <name type="scientific">Trichechus manatus latirostris</name>
    <name type="common">Florida manatee</name>
    <dbReference type="NCBI Taxonomy" id="127582"/>
    <lineage>
        <taxon>Eukaryota</taxon>
        <taxon>Metazoa</taxon>
        <taxon>Chordata</taxon>
        <taxon>Craniata</taxon>
        <taxon>Vertebrata</taxon>
        <taxon>Euteleostomi</taxon>
        <taxon>Mammalia</taxon>
        <taxon>Eutheria</taxon>
        <taxon>Afrotheria</taxon>
        <taxon>Sirenia</taxon>
        <taxon>Trichechidae</taxon>
        <taxon>Trichechus</taxon>
    </lineage>
</organism>
<keyword evidence="4" id="KW-0813">Transport</keyword>
<dbReference type="Proteomes" id="UP000248480">
    <property type="component" value="Unplaced"/>
</dbReference>
<reference evidence="10" key="1">
    <citation type="submission" date="2025-08" db="UniProtKB">
        <authorList>
            <consortium name="RefSeq"/>
        </authorList>
    </citation>
    <scope>IDENTIFICATION</scope>
</reference>
<keyword evidence="4" id="KW-0769">Symport</keyword>
<dbReference type="KEGG" id="tmu:101349664"/>
<dbReference type="InterPro" id="IPR036259">
    <property type="entry name" value="MFS_trans_sf"/>
</dbReference>
<keyword evidence="7 8" id="KW-0472">Membrane</keyword>
<evidence type="ECO:0000256" key="6">
    <source>
        <dbReference type="ARBA" id="ARBA00022989"/>
    </source>
</evidence>
<dbReference type="SUPFAM" id="SSF103473">
    <property type="entry name" value="MFS general substrate transporter"/>
    <property type="match status" value="1"/>
</dbReference>
<sequence>TALLSVVAFPSEDFYMGSHHVINNITKKEQKGLFYVALLTICLGTGGVRAIVCPLGAYSLRESGSKKQMSFFNWNPNRLMHCKKNSLENPFLKEKTRADFLSMPIPSGYYLQTMNSNLNLNGFLLPIAVMNVISILPLLILAPFMEYFSTCLFPSKRDGPLLLACIIAGNLSAALSVMVAGFFEIHRKDFPPMEQTLSGKVLLVSSMPCFHLALQYILLGVAETLVNPTLSVLSYRFVPSSIRGTSMNFLSLFNGFGCFMGAVLVELVYLISEGNWFPNTLNKGNLESFFFFLASLTLLNVLGFWSVSQRYCNLNHCNAQNISGSNLEETLLLQEKSLKFYGSIQEFSSSIDLWETAL</sequence>
<feature type="transmembrane region" description="Helical" evidence="8">
    <location>
        <begin position="123"/>
        <end position="148"/>
    </location>
</feature>
<evidence type="ECO:0000256" key="4">
    <source>
        <dbReference type="ARBA" id="ARBA00022847"/>
    </source>
</evidence>
<evidence type="ECO:0000313" key="10">
    <source>
        <dbReference type="RefSeq" id="XP_004387414.2"/>
    </source>
</evidence>
<keyword evidence="5" id="KW-0571">Peptide transport</keyword>
<dbReference type="AlphaFoldDB" id="A0A2Y9E573"/>
<feature type="transmembrane region" description="Helical" evidence="8">
    <location>
        <begin position="160"/>
        <end position="183"/>
    </location>
</feature>
<dbReference type="CTD" id="729025"/>
<dbReference type="InterPro" id="IPR000109">
    <property type="entry name" value="POT_fam"/>
</dbReference>
<name>A0A2Y9E573_TRIMA</name>
<gene>
    <name evidence="10" type="primary">SLC15A5</name>
</gene>
<protein>
    <submittedName>
        <fullName evidence="10">Solute carrier family 15 member 5</fullName>
    </submittedName>
</protein>
<dbReference type="OrthoDB" id="8904098at2759"/>
<comment type="similarity">
    <text evidence="2">Belongs to the major facilitator superfamily. Proton-dependent oligopeptide transporter (POT/PTR) (TC 2.A.17) family.</text>
</comment>
<feature type="transmembrane region" description="Helical" evidence="8">
    <location>
        <begin position="247"/>
        <end position="269"/>
    </location>
</feature>
<feature type="transmembrane region" description="Helical" evidence="8">
    <location>
        <begin position="289"/>
        <end position="307"/>
    </location>
</feature>
<dbReference type="RefSeq" id="XP_004387414.2">
    <property type="nucleotide sequence ID" value="XM_004387357.2"/>
</dbReference>
<dbReference type="PANTHER" id="PTHR11654">
    <property type="entry name" value="OLIGOPEPTIDE TRANSPORTER-RELATED"/>
    <property type="match status" value="1"/>
</dbReference>
<feature type="transmembrane region" description="Helical" evidence="8">
    <location>
        <begin position="33"/>
        <end position="60"/>
    </location>
</feature>
<dbReference type="GO" id="GO:0015833">
    <property type="term" value="P:peptide transport"/>
    <property type="evidence" value="ECO:0007669"/>
    <property type="project" value="UniProtKB-KW"/>
</dbReference>
<evidence type="ECO:0000256" key="1">
    <source>
        <dbReference type="ARBA" id="ARBA00004141"/>
    </source>
</evidence>
<evidence type="ECO:0000256" key="8">
    <source>
        <dbReference type="SAM" id="Phobius"/>
    </source>
</evidence>
<dbReference type="GeneID" id="101349664"/>
<proteinExistence type="inferred from homology"/>
<feature type="non-terminal residue" evidence="10">
    <location>
        <position position="1"/>
    </location>
</feature>
<dbReference type="STRING" id="127582.A0A2Y9E573"/>
<dbReference type="InParanoid" id="A0A2Y9E573"/>
<evidence type="ECO:0000256" key="7">
    <source>
        <dbReference type="ARBA" id="ARBA00023136"/>
    </source>
</evidence>
<keyword evidence="3 8" id="KW-0812">Transmembrane</keyword>